<feature type="transmembrane region" description="Helical" evidence="1">
    <location>
        <begin position="12"/>
        <end position="35"/>
    </location>
</feature>
<proteinExistence type="predicted"/>
<gene>
    <name evidence="2" type="ORF">PanWU01x14_209790</name>
</gene>
<evidence type="ECO:0008006" key="4">
    <source>
        <dbReference type="Google" id="ProtNLM"/>
    </source>
</evidence>
<protein>
    <recommendedName>
        <fullName evidence="4">Transmembrane protein</fullName>
    </recommendedName>
</protein>
<dbReference type="AlphaFoldDB" id="A0A2P5BUB4"/>
<dbReference type="Proteomes" id="UP000237105">
    <property type="component" value="Unassembled WGS sequence"/>
</dbReference>
<keyword evidence="1" id="KW-0472">Membrane</keyword>
<dbReference type="EMBL" id="JXTB01000220">
    <property type="protein sequence ID" value="PON52385.1"/>
    <property type="molecule type" value="Genomic_DNA"/>
</dbReference>
<reference evidence="3" key="1">
    <citation type="submission" date="2016-06" db="EMBL/GenBank/DDBJ databases">
        <title>Parallel loss of symbiosis genes in relatives of nitrogen-fixing non-legume Parasponia.</title>
        <authorList>
            <person name="Van Velzen R."/>
            <person name="Holmer R."/>
            <person name="Bu F."/>
            <person name="Rutten L."/>
            <person name="Van Zeijl A."/>
            <person name="Liu W."/>
            <person name="Santuari L."/>
            <person name="Cao Q."/>
            <person name="Sharma T."/>
            <person name="Shen D."/>
            <person name="Roswanjaya Y."/>
            <person name="Wardhani T."/>
            <person name="Kalhor M.S."/>
            <person name="Jansen J."/>
            <person name="Van den Hoogen J."/>
            <person name="Gungor B."/>
            <person name="Hartog M."/>
            <person name="Hontelez J."/>
            <person name="Verver J."/>
            <person name="Yang W.-C."/>
            <person name="Schijlen E."/>
            <person name="Repin R."/>
            <person name="Schilthuizen M."/>
            <person name="Schranz E."/>
            <person name="Heidstra R."/>
            <person name="Miyata K."/>
            <person name="Fedorova E."/>
            <person name="Kohlen W."/>
            <person name="Bisseling T."/>
            <person name="Smit S."/>
            <person name="Geurts R."/>
        </authorList>
    </citation>
    <scope>NUCLEOTIDE SEQUENCE [LARGE SCALE GENOMIC DNA]</scope>
    <source>
        <strain evidence="3">cv. WU1-14</strain>
    </source>
</reference>
<evidence type="ECO:0000256" key="1">
    <source>
        <dbReference type="SAM" id="Phobius"/>
    </source>
</evidence>
<sequence length="413" mass="45029">MNRHHDLHIEVAVVHGVMSVIFVKLAVPIPVFHVLRNAGFRQVFENAPVLVLDVDHVDRRIELILWQWVTGNLSPLTAFLTALGGGFLFQNRPSGWACAGTVVITADVLGVFWRLSNTLNTPSDLAWTSAISYGRFKSKCSDNINPGCRPLTNELAAWTKSALCTRDITSRKGVRYSFGDSLTVCSSRCRSHMVFYCFRASTYCFKKSLQKSSNPFIDFSGSCLNHNRASPARVMEKTWQVGVVKSFSLGSIWIQLAKAVRPIPRTLGSTPSRLSWCLLASTALARNGLVQICYSPCIRDRDGAGISLGGWPLVSCWTSASKSSLRSLLASLASSPSRRALSLHTSATLSFKPMTASWAISAFWLASVTAASIWFSICSSPDCAPQELPSASGGFLSVSGRVLLVVILEDAIF</sequence>
<name>A0A2P5BUB4_PARAD</name>
<comment type="caution">
    <text evidence="2">The sequence shown here is derived from an EMBL/GenBank/DDBJ whole genome shotgun (WGS) entry which is preliminary data.</text>
</comment>
<keyword evidence="1" id="KW-1133">Transmembrane helix</keyword>
<keyword evidence="3" id="KW-1185">Reference proteome</keyword>
<organism evidence="2 3">
    <name type="scientific">Parasponia andersonii</name>
    <name type="common">Sponia andersonii</name>
    <dbReference type="NCBI Taxonomy" id="3476"/>
    <lineage>
        <taxon>Eukaryota</taxon>
        <taxon>Viridiplantae</taxon>
        <taxon>Streptophyta</taxon>
        <taxon>Embryophyta</taxon>
        <taxon>Tracheophyta</taxon>
        <taxon>Spermatophyta</taxon>
        <taxon>Magnoliopsida</taxon>
        <taxon>eudicotyledons</taxon>
        <taxon>Gunneridae</taxon>
        <taxon>Pentapetalae</taxon>
        <taxon>rosids</taxon>
        <taxon>fabids</taxon>
        <taxon>Rosales</taxon>
        <taxon>Cannabaceae</taxon>
        <taxon>Parasponia</taxon>
    </lineage>
</organism>
<evidence type="ECO:0000313" key="2">
    <source>
        <dbReference type="EMBL" id="PON52385.1"/>
    </source>
</evidence>
<accession>A0A2P5BUB4</accession>
<keyword evidence="1" id="KW-0812">Transmembrane</keyword>
<evidence type="ECO:0000313" key="3">
    <source>
        <dbReference type="Proteomes" id="UP000237105"/>
    </source>
</evidence>